<name>A0A7W8J6W6_9BACT</name>
<gene>
    <name evidence="2" type="ORF">HDF10_001753</name>
</gene>
<dbReference type="GO" id="GO:0000224">
    <property type="term" value="F:peptide-N4-(N-acetyl-beta-glucosaminyl)asparagine amidase activity"/>
    <property type="evidence" value="ECO:0007669"/>
    <property type="project" value="TreeGrafter"/>
</dbReference>
<dbReference type="FunFam" id="3.30.2080.10:FF:000001">
    <property type="entry name" value="Alpha-1,2-mannosidase subfamily"/>
    <property type="match status" value="1"/>
</dbReference>
<dbReference type="InterPro" id="IPR008928">
    <property type="entry name" value="6-hairpin_glycosidase_sf"/>
</dbReference>
<comment type="caution">
    <text evidence="2">The sequence shown here is derived from an EMBL/GenBank/DDBJ whole genome shotgun (WGS) entry which is preliminary data.</text>
</comment>
<sequence length="220" mass="23994">MQGKNFDGSWAKLDDGWTEGDHWVYTWSVLHDIPGLMELMGGAGPFTAKLDQHFNGGHNRHDNEPSHHIGYLYDYGGQPWKTQAVVRKIAESAYSNQPDGIQGNEDCGQMSAWYVFTAMGFYPVNPASGDYMIGSPMFSKVSLNLPNGKTFVISADGNSGSNIYIQSATMNGQALNAPVLTYKQIVDGGTLHFVMGAAPSSWGSNWKPSAISSTRESPNY</sequence>
<evidence type="ECO:0000313" key="3">
    <source>
        <dbReference type="Proteomes" id="UP000569092"/>
    </source>
</evidence>
<dbReference type="GO" id="GO:0005829">
    <property type="term" value="C:cytosol"/>
    <property type="evidence" value="ECO:0007669"/>
    <property type="project" value="TreeGrafter"/>
</dbReference>
<organism evidence="2 3">
    <name type="scientific">Tunturiibacter lichenicola</name>
    <dbReference type="NCBI Taxonomy" id="2051959"/>
    <lineage>
        <taxon>Bacteria</taxon>
        <taxon>Pseudomonadati</taxon>
        <taxon>Acidobacteriota</taxon>
        <taxon>Terriglobia</taxon>
        <taxon>Terriglobales</taxon>
        <taxon>Acidobacteriaceae</taxon>
        <taxon>Tunturiibacter</taxon>
    </lineage>
</organism>
<proteinExistence type="predicted"/>
<evidence type="ECO:0000259" key="1">
    <source>
        <dbReference type="Pfam" id="PF07971"/>
    </source>
</evidence>
<dbReference type="Pfam" id="PF07971">
    <property type="entry name" value="Glyco_hydro_92"/>
    <property type="match status" value="1"/>
</dbReference>
<dbReference type="EMBL" id="JACHDZ010000002">
    <property type="protein sequence ID" value="MBB5343778.1"/>
    <property type="molecule type" value="Genomic_DNA"/>
</dbReference>
<dbReference type="InterPro" id="IPR050883">
    <property type="entry name" value="PNGase"/>
</dbReference>
<dbReference type="AlphaFoldDB" id="A0A7W8J6W6"/>
<evidence type="ECO:0000313" key="2">
    <source>
        <dbReference type="EMBL" id="MBB5343778.1"/>
    </source>
</evidence>
<accession>A0A7W8J6W6</accession>
<dbReference type="GO" id="GO:0005975">
    <property type="term" value="P:carbohydrate metabolic process"/>
    <property type="evidence" value="ECO:0007669"/>
    <property type="project" value="InterPro"/>
</dbReference>
<dbReference type="Proteomes" id="UP000569092">
    <property type="component" value="Unassembled WGS sequence"/>
</dbReference>
<dbReference type="InterPro" id="IPR012939">
    <property type="entry name" value="Glyco_hydro_92"/>
</dbReference>
<dbReference type="PANTHER" id="PTHR12143">
    <property type="entry name" value="PEPTIDE N-GLYCANASE PNGASE -RELATED"/>
    <property type="match status" value="1"/>
</dbReference>
<dbReference type="PANTHER" id="PTHR12143:SF43">
    <property type="entry name" value="PUTATIVE-RELATED"/>
    <property type="match status" value="1"/>
</dbReference>
<dbReference type="SUPFAM" id="SSF48208">
    <property type="entry name" value="Six-hairpin glycosidases"/>
    <property type="match status" value="1"/>
</dbReference>
<reference evidence="2 3" key="1">
    <citation type="submission" date="2020-08" db="EMBL/GenBank/DDBJ databases">
        <title>Genomic Encyclopedia of Type Strains, Phase IV (KMG-V): Genome sequencing to study the core and pangenomes of soil and plant-associated prokaryotes.</title>
        <authorList>
            <person name="Whitman W."/>
        </authorList>
    </citation>
    <scope>NUCLEOTIDE SEQUENCE [LARGE SCALE GENOMIC DNA]</scope>
    <source>
        <strain evidence="2 3">M8US30</strain>
    </source>
</reference>
<protein>
    <submittedName>
        <fullName evidence="2">Alpha-1,2-mannosidase</fullName>
    </submittedName>
</protein>
<dbReference type="Gene3D" id="3.30.2080.10">
    <property type="entry name" value="GH92 mannosidase domain"/>
    <property type="match status" value="1"/>
</dbReference>
<dbReference type="GO" id="GO:0006516">
    <property type="term" value="P:glycoprotein catabolic process"/>
    <property type="evidence" value="ECO:0007669"/>
    <property type="project" value="TreeGrafter"/>
</dbReference>
<feature type="domain" description="Glycosyl hydrolase family 92" evidence="1">
    <location>
        <begin position="1"/>
        <end position="196"/>
    </location>
</feature>